<dbReference type="EMBL" id="JAERRJ010000019">
    <property type="protein sequence ID" value="MBL1079731.1"/>
    <property type="molecule type" value="Genomic_DNA"/>
</dbReference>
<protein>
    <recommendedName>
        <fullName evidence="4">Tyr recombinase domain-containing protein</fullName>
    </recommendedName>
</protein>
<evidence type="ECO:0000313" key="3">
    <source>
        <dbReference type="Proteomes" id="UP000602198"/>
    </source>
</evidence>
<reference evidence="2 3" key="1">
    <citation type="submission" date="2021-01" db="EMBL/GenBank/DDBJ databases">
        <title>WGS of actinomycetes isolated from Thailand.</title>
        <authorList>
            <person name="Thawai C."/>
        </authorList>
    </citation>
    <scope>NUCLEOTIDE SEQUENCE [LARGE SCALE GENOMIC DNA]</scope>
    <source>
        <strain evidence="2 3">LPG 2</strain>
    </source>
</reference>
<dbReference type="Gene3D" id="1.10.150.130">
    <property type="match status" value="1"/>
</dbReference>
<dbReference type="InterPro" id="IPR010998">
    <property type="entry name" value="Integrase_recombinase_N"/>
</dbReference>
<keyword evidence="1" id="KW-0238">DNA-binding</keyword>
<keyword evidence="3" id="KW-1185">Reference proteome</keyword>
<proteinExistence type="predicted"/>
<organism evidence="2 3">
    <name type="scientific">Nocardia acididurans</name>
    <dbReference type="NCBI Taxonomy" id="2802282"/>
    <lineage>
        <taxon>Bacteria</taxon>
        <taxon>Bacillati</taxon>
        <taxon>Actinomycetota</taxon>
        <taxon>Actinomycetes</taxon>
        <taxon>Mycobacteriales</taxon>
        <taxon>Nocardiaceae</taxon>
        <taxon>Nocardia</taxon>
    </lineage>
</organism>
<accession>A0ABS1MHI5</accession>
<dbReference type="RefSeq" id="WP_201957202.1">
    <property type="nucleotide sequence ID" value="NZ_JAERRJ010000019.1"/>
</dbReference>
<dbReference type="SUPFAM" id="SSF47823">
    <property type="entry name" value="lambda integrase-like, N-terminal domain"/>
    <property type="match status" value="1"/>
</dbReference>
<name>A0ABS1MHI5_9NOCA</name>
<sequence>MESVVVYRIPGLVGEHGREWRHFVCWAAAAERPYLPASDETVLAYLREHPGTEKTQRGRVTALNAAHRRKKLPLPGEAEAVRRALNPARAQRLQHQRGRADAIIARLPVTGWPDALTGRRDAVILLLATSGLSYPQIAGLRQADVTLTADAVTIGAQPLLKLDATGTAGCPVRVFARWAAVLTHAPAATGHIHLERLLTAAADFAVDEPQPESSVPRPFPAAYARQPLLCDFDGRGMAYGYVDELDPLSAETVADIALTHLLAPPPPGEEDDLDTGWHERGIAARRRMKDVGDELDVLLARMEAIADSVSFPQDW</sequence>
<evidence type="ECO:0008006" key="4">
    <source>
        <dbReference type="Google" id="ProtNLM"/>
    </source>
</evidence>
<evidence type="ECO:0000313" key="2">
    <source>
        <dbReference type="EMBL" id="MBL1079731.1"/>
    </source>
</evidence>
<comment type="caution">
    <text evidence="2">The sequence shown here is derived from an EMBL/GenBank/DDBJ whole genome shotgun (WGS) entry which is preliminary data.</text>
</comment>
<gene>
    <name evidence="2" type="ORF">JK358_35555</name>
</gene>
<evidence type="ECO:0000256" key="1">
    <source>
        <dbReference type="ARBA" id="ARBA00023125"/>
    </source>
</evidence>
<dbReference type="Proteomes" id="UP000602198">
    <property type="component" value="Unassembled WGS sequence"/>
</dbReference>